<evidence type="ECO:0000256" key="1">
    <source>
        <dbReference type="ARBA" id="ARBA00007320"/>
    </source>
</evidence>
<organism evidence="6 7">
    <name type="scientific">Tetrabaena socialis</name>
    <dbReference type="NCBI Taxonomy" id="47790"/>
    <lineage>
        <taxon>Eukaryota</taxon>
        <taxon>Viridiplantae</taxon>
        <taxon>Chlorophyta</taxon>
        <taxon>core chlorophytes</taxon>
        <taxon>Chlorophyceae</taxon>
        <taxon>CS clade</taxon>
        <taxon>Chlamydomonadales</taxon>
        <taxon>Tetrabaenaceae</taxon>
        <taxon>Tetrabaena</taxon>
    </lineage>
</organism>
<dbReference type="GO" id="GO:0003735">
    <property type="term" value="F:structural constituent of ribosome"/>
    <property type="evidence" value="ECO:0007669"/>
    <property type="project" value="InterPro"/>
</dbReference>
<dbReference type="PROSITE" id="PS00475">
    <property type="entry name" value="RIBOSOMAL_L15"/>
    <property type="match status" value="1"/>
</dbReference>
<evidence type="ECO:0000259" key="5">
    <source>
        <dbReference type="Pfam" id="PF00828"/>
    </source>
</evidence>
<dbReference type="InterPro" id="IPR001196">
    <property type="entry name" value="Ribosomal_uL15_CS"/>
</dbReference>
<dbReference type="Gene3D" id="3.100.10.10">
    <property type="match status" value="1"/>
</dbReference>
<accession>A0A2J7ZI70</accession>
<evidence type="ECO:0000256" key="3">
    <source>
        <dbReference type="ARBA" id="ARBA00023274"/>
    </source>
</evidence>
<dbReference type="EMBL" id="PGGS01001924">
    <property type="protein sequence ID" value="PNG99929.1"/>
    <property type="molecule type" value="Genomic_DNA"/>
</dbReference>
<keyword evidence="3 4" id="KW-0687">Ribonucleoprotein</keyword>
<feature type="non-terminal residue" evidence="6">
    <location>
        <position position="1"/>
    </location>
</feature>
<comment type="caution">
    <text evidence="6">The sequence shown here is derived from an EMBL/GenBank/DDBJ whole genome shotgun (WGS) entry which is preliminary data.</text>
</comment>
<dbReference type="PANTHER" id="PTHR11721">
    <property type="entry name" value="60S RIBOSOMAL PROTEIN L27A"/>
    <property type="match status" value="1"/>
</dbReference>
<dbReference type="GO" id="GO:0006412">
    <property type="term" value="P:translation"/>
    <property type="evidence" value="ECO:0007669"/>
    <property type="project" value="InterPro"/>
</dbReference>
<dbReference type="InterPro" id="IPR036227">
    <property type="entry name" value="Ribosomal_uL15/eL18_sf"/>
</dbReference>
<evidence type="ECO:0000313" key="6">
    <source>
        <dbReference type="EMBL" id="PNG99929.1"/>
    </source>
</evidence>
<proteinExistence type="inferred from homology"/>
<gene>
    <name evidence="6" type="ORF">TSOC_014277</name>
</gene>
<keyword evidence="7" id="KW-1185">Reference proteome</keyword>
<dbReference type="Pfam" id="PF00828">
    <property type="entry name" value="Ribosomal_L27A"/>
    <property type="match status" value="1"/>
</dbReference>
<dbReference type="OrthoDB" id="61900at2759"/>
<keyword evidence="2 4" id="KW-0689">Ribosomal protein</keyword>
<feature type="domain" description="Large ribosomal subunit protein uL15/eL18" evidence="5">
    <location>
        <begin position="10"/>
        <end position="58"/>
    </location>
</feature>
<dbReference type="InterPro" id="IPR021131">
    <property type="entry name" value="Ribosomal_uL15/eL18"/>
</dbReference>
<dbReference type="GO" id="GO:0022625">
    <property type="term" value="C:cytosolic large ribosomal subunit"/>
    <property type="evidence" value="ECO:0007669"/>
    <property type="project" value="TreeGrafter"/>
</dbReference>
<comment type="similarity">
    <text evidence="1 4">Belongs to the universal ribosomal protein uL15 family.</text>
</comment>
<sequence>AREQAAKDKSSAAVIDVTKYGFSKVLGKGQLPAQPVVVKAKFFSSLAERKIRAVGGDCILIA</sequence>
<evidence type="ECO:0000313" key="7">
    <source>
        <dbReference type="Proteomes" id="UP000236333"/>
    </source>
</evidence>
<reference evidence="6 7" key="1">
    <citation type="journal article" date="2017" name="Mol. Biol. Evol.">
        <title>The 4-celled Tetrabaena socialis nuclear genome reveals the essential components for genetic control of cell number at the origin of multicellularity in the volvocine lineage.</title>
        <authorList>
            <person name="Featherston J."/>
            <person name="Arakaki Y."/>
            <person name="Hanschen E.R."/>
            <person name="Ferris P.J."/>
            <person name="Michod R.E."/>
            <person name="Olson B.J.S.C."/>
            <person name="Nozaki H."/>
            <person name="Durand P.M."/>
        </authorList>
    </citation>
    <scope>NUCLEOTIDE SEQUENCE [LARGE SCALE GENOMIC DNA]</scope>
    <source>
        <strain evidence="6 7">NIES-571</strain>
    </source>
</reference>
<dbReference type="AlphaFoldDB" id="A0A2J7ZI70"/>
<protein>
    <submittedName>
        <fullName evidence="6">60S ribosomal protein L27a</fullName>
    </submittedName>
</protein>
<dbReference type="PANTHER" id="PTHR11721:SF3">
    <property type="entry name" value="LARGE RIBOSOMAL SUBUNIT PROTEIN UL15"/>
    <property type="match status" value="1"/>
</dbReference>
<dbReference type="Proteomes" id="UP000236333">
    <property type="component" value="Unassembled WGS sequence"/>
</dbReference>
<evidence type="ECO:0000256" key="2">
    <source>
        <dbReference type="ARBA" id="ARBA00022980"/>
    </source>
</evidence>
<evidence type="ECO:0000256" key="4">
    <source>
        <dbReference type="RuleBase" id="RU003888"/>
    </source>
</evidence>
<name>A0A2J7ZI70_9CHLO</name>
<dbReference type="SUPFAM" id="SSF52080">
    <property type="entry name" value="Ribosomal proteins L15p and L18e"/>
    <property type="match status" value="1"/>
</dbReference>